<evidence type="ECO:0000256" key="1">
    <source>
        <dbReference type="ARBA" id="ARBA00038414"/>
    </source>
</evidence>
<gene>
    <name evidence="3" type="ORF">J5474_15630</name>
</gene>
<feature type="region of interest" description="Disordered" evidence="2">
    <location>
        <begin position="234"/>
        <end position="266"/>
    </location>
</feature>
<dbReference type="InterPro" id="IPR053714">
    <property type="entry name" value="Iso_Racemase_Enz_sf"/>
</dbReference>
<protein>
    <submittedName>
        <fullName evidence="3">Uncharacterized protein</fullName>
    </submittedName>
</protein>
<evidence type="ECO:0000313" key="4">
    <source>
        <dbReference type="Proteomes" id="UP000675940"/>
    </source>
</evidence>
<sequence>MTVYPINPISTLSMTRWHGRELPLEGCSDDTALPRHSGPCPVRWSVSGSTACHHCAPRCRRYNVVTTLAVSVRVIDANIRGFGLNNLLDRVRASGIPVLALDAAPDAAPDAACAGIPSEAPRAVAEDRFDAVVLGCVGMLQVARISGGTARPGHRPGRRRLGCKAADRHPDRLIHGARRRAPYRENTAGVRLSPKNPAKNNPYVIYSAPAPINFSTDSPVTATRSAAHAEIERAPRRARDRIPPTREHVHTDECAHTAPVSCKKAP</sequence>
<dbReference type="GO" id="GO:0047661">
    <property type="term" value="F:amino-acid racemase activity"/>
    <property type="evidence" value="ECO:0007669"/>
    <property type="project" value="InterPro"/>
</dbReference>
<accession>A0A940MLX3</accession>
<comment type="similarity">
    <text evidence="1">Belongs to the HyuE racemase family.</text>
</comment>
<dbReference type="InterPro" id="IPR015942">
    <property type="entry name" value="Asp/Glu/hydantoin_racemase"/>
</dbReference>
<comment type="caution">
    <text evidence="3">The sequence shown here is derived from an EMBL/GenBank/DDBJ whole genome shotgun (WGS) entry which is preliminary data.</text>
</comment>
<proteinExistence type="inferred from homology"/>
<name>A0A940MLX3_9RHOB</name>
<evidence type="ECO:0000313" key="3">
    <source>
        <dbReference type="EMBL" id="MBP0483911.1"/>
    </source>
</evidence>
<dbReference type="AlphaFoldDB" id="A0A940MLX3"/>
<dbReference type="Proteomes" id="UP000675940">
    <property type="component" value="Unassembled WGS sequence"/>
</dbReference>
<dbReference type="RefSeq" id="WP_209361864.1">
    <property type="nucleotide sequence ID" value="NZ_JAGISH010000009.1"/>
</dbReference>
<dbReference type="Pfam" id="PF01177">
    <property type="entry name" value="Asp_Glu_race"/>
    <property type="match status" value="1"/>
</dbReference>
<organism evidence="3 4">
    <name type="scientific">Sagittula salina</name>
    <dbReference type="NCBI Taxonomy" id="2820268"/>
    <lineage>
        <taxon>Bacteria</taxon>
        <taxon>Pseudomonadati</taxon>
        <taxon>Pseudomonadota</taxon>
        <taxon>Alphaproteobacteria</taxon>
        <taxon>Rhodobacterales</taxon>
        <taxon>Roseobacteraceae</taxon>
        <taxon>Sagittula</taxon>
    </lineage>
</organism>
<dbReference type="EMBL" id="JAGISH010000009">
    <property type="protein sequence ID" value="MBP0483911.1"/>
    <property type="molecule type" value="Genomic_DNA"/>
</dbReference>
<evidence type="ECO:0000256" key="2">
    <source>
        <dbReference type="SAM" id="MobiDB-lite"/>
    </source>
</evidence>
<keyword evidence="4" id="KW-1185">Reference proteome</keyword>
<dbReference type="Gene3D" id="3.40.50.12500">
    <property type="match status" value="1"/>
</dbReference>
<reference evidence="3" key="1">
    <citation type="submission" date="2021-03" db="EMBL/GenBank/DDBJ databases">
        <title>Sagittula salina sp. nov. strain M10.9X isolated from the marine waste.</title>
        <authorList>
            <person name="Satari L."/>
            <person name="Molina-Menor E."/>
            <person name="Vidal-Verdu A."/>
            <person name="Pascual J."/>
            <person name="Pereto J."/>
            <person name="Porcar M."/>
        </authorList>
    </citation>
    <scope>NUCLEOTIDE SEQUENCE</scope>
    <source>
        <strain evidence="3">M10.9X</strain>
    </source>
</reference>
<feature type="compositionally biased region" description="Basic and acidic residues" evidence="2">
    <location>
        <begin position="234"/>
        <end position="255"/>
    </location>
</feature>